<dbReference type="EMBL" id="CP058350">
    <property type="protein sequence ID" value="QLF68242.1"/>
    <property type="molecule type" value="Genomic_DNA"/>
</dbReference>
<protein>
    <submittedName>
        <fullName evidence="1">Uncharacterized protein</fullName>
    </submittedName>
</protein>
<name>A0ABX6QIX6_9HYPH</name>
<dbReference type="Proteomes" id="UP000308530">
    <property type="component" value="Chromosome"/>
</dbReference>
<dbReference type="RefSeq" id="WP_138288861.1">
    <property type="nucleotide sequence ID" value="NZ_CP058350.1"/>
</dbReference>
<organism evidence="1 2">
    <name type="scientific">Peteryoungia desertarenae</name>
    <dbReference type="NCBI Taxonomy" id="1813451"/>
    <lineage>
        <taxon>Bacteria</taxon>
        <taxon>Pseudomonadati</taxon>
        <taxon>Pseudomonadota</taxon>
        <taxon>Alphaproteobacteria</taxon>
        <taxon>Hyphomicrobiales</taxon>
        <taxon>Rhizobiaceae</taxon>
        <taxon>Peteryoungia</taxon>
    </lineage>
</organism>
<sequence>MNTANPQLEGLYLALFALIRQMVAKGMLSEEDVGAAMNDARQRAERDFESSPMSDANRKAVLFPIELLALAGAIEKPDDDDTFRGMARRIARGS</sequence>
<keyword evidence="2" id="KW-1185">Reference proteome</keyword>
<evidence type="ECO:0000313" key="1">
    <source>
        <dbReference type="EMBL" id="QLF68242.1"/>
    </source>
</evidence>
<evidence type="ECO:0000313" key="2">
    <source>
        <dbReference type="Proteomes" id="UP000308530"/>
    </source>
</evidence>
<proteinExistence type="predicted"/>
<reference evidence="1 2" key="1">
    <citation type="submission" date="2020-06" db="EMBL/GenBank/DDBJ databases">
        <title>Genome sequence of Rhizobium sp strain ADMK78.</title>
        <authorList>
            <person name="Rahi P."/>
        </authorList>
    </citation>
    <scope>NUCLEOTIDE SEQUENCE [LARGE SCALE GENOMIC DNA]</scope>
    <source>
        <strain evidence="1 2">ADMK78</strain>
    </source>
</reference>
<accession>A0ABX6QIX6</accession>
<gene>
    <name evidence="1" type="ORF">FE840_001000</name>
</gene>